<sequence>MTGVGFGLKYASDVFLIVFQEIFIREGERSPGPENGNSATFRMCVTEQAYSIKDYYTVTNELSVFFGVSRISIEYRLRGLDLVQKSVPGVKTVEEILRGISF</sequence>
<dbReference type="EMBL" id="PYGK01000026">
    <property type="protein sequence ID" value="PSL19901.1"/>
    <property type="molecule type" value="Genomic_DNA"/>
</dbReference>
<dbReference type="Proteomes" id="UP000240978">
    <property type="component" value="Unassembled WGS sequence"/>
</dbReference>
<gene>
    <name evidence="1" type="ORF">CLV42_12613</name>
</gene>
<comment type="caution">
    <text evidence="1">The sequence shown here is derived from an EMBL/GenBank/DDBJ whole genome shotgun (WGS) entry which is preliminary data.</text>
</comment>
<keyword evidence="2" id="KW-1185">Reference proteome</keyword>
<dbReference type="AlphaFoldDB" id="A0A2P8FDV5"/>
<evidence type="ECO:0000313" key="1">
    <source>
        <dbReference type="EMBL" id="PSL19901.1"/>
    </source>
</evidence>
<proteinExistence type="predicted"/>
<reference evidence="1 2" key="1">
    <citation type="submission" date="2018-03" db="EMBL/GenBank/DDBJ databases">
        <title>Genomic Encyclopedia of Archaeal and Bacterial Type Strains, Phase II (KMG-II): from individual species to whole genera.</title>
        <authorList>
            <person name="Goeker M."/>
        </authorList>
    </citation>
    <scope>NUCLEOTIDE SEQUENCE [LARGE SCALE GENOMIC DNA]</scope>
    <source>
        <strain evidence="1 2">DSM 18107</strain>
    </source>
</reference>
<organism evidence="1 2">
    <name type="scientific">Chitinophaga ginsengisoli</name>
    <dbReference type="NCBI Taxonomy" id="363837"/>
    <lineage>
        <taxon>Bacteria</taxon>
        <taxon>Pseudomonadati</taxon>
        <taxon>Bacteroidota</taxon>
        <taxon>Chitinophagia</taxon>
        <taxon>Chitinophagales</taxon>
        <taxon>Chitinophagaceae</taxon>
        <taxon>Chitinophaga</taxon>
    </lineage>
</organism>
<accession>A0A2P8FDV5</accession>
<protein>
    <submittedName>
        <fullName evidence="1">Uncharacterized protein</fullName>
    </submittedName>
</protein>
<name>A0A2P8FDV5_9BACT</name>
<evidence type="ECO:0000313" key="2">
    <source>
        <dbReference type="Proteomes" id="UP000240978"/>
    </source>
</evidence>